<organism evidence="1 2">
    <name type="scientific">Alectoria fallacina</name>
    <dbReference type="NCBI Taxonomy" id="1903189"/>
    <lineage>
        <taxon>Eukaryota</taxon>
        <taxon>Fungi</taxon>
        <taxon>Dikarya</taxon>
        <taxon>Ascomycota</taxon>
        <taxon>Pezizomycotina</taxon>
        <taxon>Lecanoromycetes</taxon>
        <taxon>OSLEUM clade</taxon>
        <taxon>Lecanoromycetidae</taxon>
        <taxon>Lecanorales</taxon>
        <taxon>Lecanorineae</taxon>
        <taxon>Parmeliaceae</taxon>
        <taxon>Alectoria</taxon>
    </lineage>
</organism>
<dbReference type="AlphaFoldDB" id="A0A8H3ILB7"/>
<evidence type="ECO:0000313" key="2">
    <source>
        <dbReference type="Proteomes" id="UP000664203"/>
    </source>
</evidence>
<name>A0A8H3ILB7_9LECA</name>
<comment type="caution">
    <text evidence="1">The sequence shown here is derived from an EMBL/GenBank/DDBJ whole genome shotgun (WGS) entry which is preliminary data.</text>
</comment>
<accession>A0A8H3ILB7</accession>
<dbReference type="EMBL" id="CAJPDR010000104">
    <property type="protein sequence ID" value="CAF9917844.1"/>
    <property type="molecule type" value="Genomic_DNA"/>
</dbReference>
<sequence>MAESSASFTIVHRDRHGEPDFVYPWDGNLAAYVVASINICRGMLRNAKIRSAFVSFTREFNRSNPRAWYQDPQYGYETNEDVVVTFINVILASFPIVYIDDSITSPGILGGHPRRGWDHHFQPRDQSILLNGWRVRDMVAAATRAHQTNDPSDNENKRFRTFIFLFANTFLHEIGHTLVTFLTKGQACTPRHIRATTRGYSGEDRGEAGRNLETVIFGGTMEYYRDRADDDSQGPLRNPREMEPLGHNYPQCILTDPMDWIIMDTFKKYGRRVWVGPQSTLYRLPFHPGFRAQAA</sequence>
<gene>
    <name evidence="1" type="ORF">ALECFALPRED_000381</name>
</gene>
<proteinExistence type="predicted"/>
<keyword evidence="2" id="KW-1185">Reference proteome</keyword>
<protein>
    <submittedName>
        <fullName evidence="1">Uncharacterized protein</fullName>
    </submittedName>
</protein>
<dbReference type="OrthoDB" id="5290015at2759"/>
<evidence type="ECO:0000313" key="1">
    <source>
        <dbReference type="EMBL" id="CAF9917844.1"/>
    </source>
</evidence>
<reference evidence="1" key="1">
    <citation type="submission" date="2021-03" db="EMBL/GenBank/DDBJ databases">
        <authorList>
            <person name="Tagirdzhanova G."/>
        </authorList>
    </citation>
    <scope>NUCLEOTIDE SEQUENCE</scope>
</reference>
<dbReference type="Proteomes" id="UP000664203">
    <property type="component" value="Unassembled WGS sequence"/>
</dbReference>